<feature type="transmembrane region" description="Helical" evidence="5">
    <location>
        <begin position="349"/>
        <end position="371"/>
    </location>
</feature>
<feature type="transmembrane region" description="Helical" evidence="5">
    <location>
        <begin position="441"/>
        <end position="461"/>
    </location>
</feature>
<organism evidence="7 8">
    <name type="scientific">Elliptochloris bilobata</name>
    <dbReference type="NCBI Taxonomy" id="381761"/>
    <lineage>
        <taxon>Eukaryota</taxon>
        <taxon>Viridiplantae</taxon>
        <taxon>Chlorophyta</taxon>
        <taxon>core chlorophytes</taxon>
        <taxon>Trebouxiophyceae</taxon>
        <taxon>Trebouxiophyceae incertae sedis</taxon>
        <taxon>Elliptochloris clade</taxon>
        <taxon>Elliptochloris</taxon>
    </lineage>
</organism>
<keyword evidence="3 5" id="KW-1133">Transmembrane helix</keyword>
<proteinExistence type="predicted"/>
<evidence type="ECO:0000256" key="3">
    <source>
        <dbReference type="ARBA" id="ARBA00022989"/>
    </source>
</evidence>
<dbReference type="PANTHER" id="PTHR23510:SF64">
    <property type="entry name" value="INNER MEMBRANE TRANSPORT PROTEIN YAJR"/>
    <property type="match status" value="1"/>
</dbReference>
<keyword evidence="2 5" id="KW-0812">Transmembrane</keyword>
<comment type="subcellular location">
    <subcellularLocation>
        <location evidence="1">Membrane</location>
        <topology evidence="1">Multi-pass membrane protein</topology>
    </subcellularLocation>
</comment>
<dbReference type="GO" id="GO:0016020">
    <property type="term" value="C:membrane"/>
    <property type="evidence" value="ECO:0007669"/>
    <property type="project" value="UniProtKB-SubCell"/>
</dbReference>
<dbReference type="PROSITE" id="PS51382">
    <property type="entry name" value="SPX"/>
    <property type="match status" value="1"/>
</dbReference>
<evidence type="ECO:0000313" key="8">
    <source>
        <dbReference type="Proteomes" id="UP001445335"/>
    </source>
</evidence>
<dbReference type="PANTHER" id="PTHR23510">
    <property type="entry name" value="INNER MEMBRANE TRANSPORT PROTEIN YAJR"/>
    <property type="match status" value="1"/>
</dbReference>
<sequence length="768" mass="82255">MVNFGMRLAREKWAPWAGEYIDYDLLKRKIQEILDARAEGGHRLAAEGALKDVFIGLFDEEVEKVLQFFAGKAKELEAAVASVEAATRDALASPLSTQVQLKQLDTALRKLMAPAHDITHLLGFISLNLAAVRKILKKYGKSVEASHAAHAGYLSLRIEHPHDAAWSMMQGTLIRNERAQDLDTMQRHESLVALGGRTKAAYEQLHQRRDALLTAEPALVPAANGAAAADGRERGQALRRSCSSFKYTPKFAVVEDVAEPVEEMAAVLEAMAAARTLAQRNASFVRAQPTWTEKQAGIFEPPPTDEEAVATPLGLMLNCVNSGLYMANYNLVIPTVTKLCEHIGVSNSAVGIIIGCCDIATIPGTLGYSIWTGYSFKAPLLASAVACLVGNLAYSLSWDARALWLLVLARLMTGLGSARAVNRSYIALFVPRAERTSASALFVSLSAIGMALGPLLALPLSRFPELTAFGLTFNKLTMGGWTMNVAWLIFLLVAGFLFEEPKRSEMPPLPNMDAIDQPLLAAEAGDPIKAAPDNDSDDDTSMHVASAEVTDGGAPRKGPLRRCMGFFNSQAGATVCSIWLCLILKVVQQAYIDGLPIFTEGAYGWAPSYCGILLGALGLSAPLVNFSVGGLASRGLPDRVITVASILVTGLGAAALMKGPFPRATFFVAGVAVYMGTIVMEAVSMSLCSKVIDERLAKGLFNAGLMSTQAGTFGRFMGNMLLSAAARVTRTNTVDEIVNFAAVLFGTAAFWMAVSLAFVLATYRHLVG</sequence>
<evidence type="ECO:0000256" key="4">
    <source>
        <dbReference type="ARBA" id="ARBA00023136"/>
    </source>
</evidence>
<dbReference type="AlphaFoldDB" id="A0AAW1RXD4"/>
<dbReference type="SUPFAM" id="SSF103473">
    <property type="entry name" value="MFS general substrate transporter"/>
    <property type="match status" value="1"/>
</dbReference>
<evidence type="ECO:0000256" key="1">
    <source>
        <dbReference type="ARBA" id="ARBA00004141"/>
    </source>
</evidence>
<reference evidence="7 8" key="1">
    <citation type="journal article" date="2024" name="Nat. Commun.">
        <title>Phylogenomics reveals the evolutionary origins of lichenization in chlorophyte algae.</title>
        <authorList>
            <person name="Puginier C."/>
            <person name="Libourel C."/>
            <person name="Otte J."/>
            <person name="Skaloud P."/>
            <person name="Haon M."/>
            <person name="Grisel S."/>
            <person name="Petersen M."/>
            <person name="Berrin J.G."/>
            <person name="Delaux P.M."/>
            <person name="Dal Grande F."/>
            <person name="Keller J."/>
        </authorList>
    </citation>
    <scope>NUCLEOTIDE SEQUENCE [LARGE SCALE GENOMIC DNA]</scope>
    <source>
        <strain evidence="7 8">SAG 245.80</strain>
    </source>
</reference>
<evidence type="ECO:0000256" key="2">
    <source>
        <dbReference type="ARBA" id="ARBA00022692"/>
    </source>
</evidence>
<dbReference type="GO" id="GO:0022857">
    <property type="term" value="F:transmembrane transporter activity"/>
    <property type="evidence" value="ECO:0007669"/>
    <property type="project" value="InterPro"/>
</dbReference>
<evidence type="ECO:0000256" key="5">
    <source>
        <dbReference type="SAM" id="Phobius"/>
    </source>
</evidence>
<feature type="transmembrane region" description="Helical" evidence="5">
    <location>
        <begin position="640"/>
        <end position="658"/>
    </location>
</feature>
<dbReference type="Proteomes" id="UP001445335">
    <property type="component" value="Unassembled WGS sequence"/>
</dbReference>
<dbReference type="InterPro" id="IPR011701">
    <property type="entry name" value="MFS"/>
</dbReference>
<evidence type="ECO:0000313" key="7">
    <source>
        <dbReference type="EMBL" id="KAK9838252.1"/>
    </source>
</evidence>
<feature type="transmembrane region" description="Helical" evidence="5">
    <location>
        <begin position="481"/>
        <end position="498"/>
    </location>
</feature>
<feature type="domain" description="SPX" evidence="6">
    <location>
        <begin position="2"/>
        <end position="153"/>
    </location>
</feature>
<feature type="transmembrane region" description="Helical" evidence="5">
    <location>
        <begin position="606"/>
        <end position="628"/>
    </location>
</feature>
<accession>A0AAW1RXD4</accession>
<feature type="transmembrane region" description="Helical" evidence="5">
    <location>
        <begin position="566"/>
        <end position="586"/>
    </location>
</feature>
<dbReference type="Gene3D" id="1.20.1250.20">
    <property type="entry name" value="MFS general substrate transporter like domains"/>
    <property type="match status" value="1"/>
</dbReference>
<protein>
    <recommendedName>
        <fullName evidence="6">SPX domain-containing protein</fullName>
    </recommendedName>
</protein>
<dbReference type="Pfam" id="PF07690">
    <property type="entry name" value="MFS_1"/>
    <property type="match status" value="1"/>
</dbReference>
<keyword evidence="4 5" id="KW-0472">Membrane</keyword>
<dbReference type="InterPro" id="IPR051068">
    <property type="entry name" value="MFS_Domain-Containing_Protein"/>
</dbReference>
<feature type="transmembrane region" description="Helical" evidence="5">
    <location>
        <begin position="737"/>
        <end position="763"/>
    </location>
</feature>
<name>A0AAW1RXD4_9CHLO</name>
<feature type="transmembrane region" description="Helical" evidence="5">
    <location>
        <begin position="664"/>
        <end position="687"/>
    </location>
</feature>
<comment type="caution">
    <text evidence="7">The sequence shown here is derived from an EMBL/GenBank/DDBJ whole genome shotgun (WGS) entry which is preliminary data.</text>
</comment>
<gene>
    <name evidence="7" type="ORF">WJX81_000293</name>
</gene>
<dbReference type="InterPro" id="IPR004331">
    <property type="entry name" value="SPX_dom"/>
</dbReference>
<dbReference type="InterPro" id="IPR036259">
    <property type="entry name" value="MFS_trans_sf"/>
</dbReference>
<evidence type="ECO:0000259" key="6">
    <source>
        <dbReference type="PROSITE" id="PS51382"/>
    </source>
</evidence>
<feature type="transmembrane region" description="Helical" evidence="5">
    <location>
        <begin position="402"/>
        <end position="421"/>
    </location>
</feature>
<feature type="transmembrane region" description="Helical" evidence="5">
    <location>
        <begin position="378"/>
        <end position="396"/>
    </location>
</feature>
<keyword evidence="8" id="KW-1185">Reference proteome</keyword>
<dbReference type="EMBL" id="JALJOU010000019">
    <property type="protein sequence ID" value="KAK9838252.1"/>
    <property type="molecule type" value="Genomic_DNA"/>
</dbReference>